<protein>
    <recommendedName>
        <fullName evidence="3">MalT-like TPR region domain-containing protein</fullName>
    </recommendedName>
</protein>
<dbReference type="InterPro" id="IPR011990">
    <property type="entry name" value="TPR-like_helical_dom_sf"/>
</dbReference>
<dbReference type="OrthoDB" id="137555at2157"/>
<name>A0A2V2N0Z5_9EURY</name>
<dbReference type="EMBL" id="QGMY01000016">
    <property type="protein sequence ID" value="PWR70188.1"/>
    <property type="molecule type" value="Genomic_DNA"/>
</dbReference>
<accession>A0A2V2N0Z5</accession>
<gene>
    <name evidence="1" type="ORF">DK846_15755</name>
</gene>
<keyword evidence="2" id="KW-1185">Reference proteome</keyword>
<dbReference type="SUPFAM" id="SSF48452">
    <property type="entry name" value="TPR-like"/>
    <property type="match status" value="1"/>
</dbReference>
<feature type="non-terminal residue" evidence="1">
    <location>
        <position position="1"/>
    </location>
</feature>
<dbReference type="Gene3D" id="1.25.40.10">
    <property type="entry name" value="Tetratricopeptide repeat domain"/>
    <property type="match status" value="1"/>
</dbReference>
<organism evidence="1 2">
    <name type="scientific">Methanospirillum lacunae</name>
    <dbReference type="NCBI Taxonomy" id="668570"/>
    <lineage>
        <taxon>Archaea</taxon>
        <taxon>Methanobacteriati</taxon>
        <taxon>Methanobacteriota</taxon>
        <taxon>Stenosarchaea group</taxon>
        <taxon>Methanomicrobia</taxon>
        <taxon>Methanomicrobiales</taxon>
        <taxon>Methanospirillaceae</taxon>
        <taxon>Methanospirillum</taxon>
    </lineage>
</organism>
<proteinExistence type="predicted"/>
<reference evidence="1 2" key="1">
    <citation type="submission" date="2018-05" db="EMBL/GenBank/DDBJ databases">
        <title>Draft genome of Methanospirillum lacunae Ki8-1.</title>
        <authorList>
            <person name="Dueholm M.S."/>
            <person name="Nielsen P.H."/>
            <person name="Bakmann L.F."/>
            <person name="Otzen D.E."/>
        </authorList>
    </citation>
    <scope>NUCLEOTIDE SEQUENCE [LARGE SCALE GENOMIC DNA]</scope>
    <source>
        <strain evidence="1 2">Ki8-1</strain>
    </source>
</reference>
<comment type="caution">
    <text evidence="1">The sequence shown here is derived from an EMBL/GenBank/DDBJ whole genome shotgun (WGS) entry which is preliminary data.</text>
</comment>
<sequence>KEQERICRELGNVDGLQASLGNQALILKARGDLDGAMKLHKEKERICRELGKVESLAISLANQSLILNQQGKTLEADVMIHEAYDLASGHGYETLALQIKGLMN</sequence>
<evidence type="ECO:0000313" key="1">
    <source>
        <dbReference type="EMBL" id="PWR70188.1"/>
    </source>
</evidence>
<evidence type="ECO:0000313" key="2">
    <source>
        <dbReference type="Proteomes" id="UP000245657"/>
    </source>
</evidence>
<evidence type="ECO:0008006" key="3">
    <source>
        <dbReference type="Google" id="ProtNLM"/>
    </source>
</evidence>
<dbReference type="AlphaFoldDB" id="A0A2V2N0Z5"/>
<dbReference type="RefSeq" id="WP_109969950.1">
    <property type="nucleotide sequence ID" value="NZ_QGMY01000016.1"/>
</dbReference>
<dbReference type="Proteomes" id="UP000245657">
    <property type="component" value="Unassembled WGS sequence"/>
</dbReference>